<name>A0A9X9Q0H8_GULGU</name>
<dbReference type="EMBL" id="CYRY02014830">
    <property type="protein sequence ID" value="VCW84660.1"/>
    <property type="molecule type" value="Genomic_DNA"/>
</dbReference>
<protein>
    <submittedName>
        <fullName evidence="1">Uncharacterized protein</fullName>
    </submittedName>
</protein>
<evidence type="ECO:0000313" key="2">
    <source>
        <dbReference type="Proteomes" id="UP000269945"/>
    </source>
</evidence>
<accession>A0A9X9Q0H8</accession>
<sequence>MAPSGGQCPAVKAKCVWDSTAPPAPQGMAAPGSWRGAEDGLRQTLSILPLPSEPCSPCLCLLLCSSLCPGWCLRGGSAPFPLCPSSMSVSVSLLLLLHSRSALASGHHPLGSLTASGRGQKPAVWLGRTCGIRRLASPSMGLGAPLPGQWARRRPTPPAHRCFWGAPGHTGQRAGAAHT</sequence>
<reference evidence="1 2" key="1">
    <citation type="submission" date="2018-10" db="EMBL/GenBank/DDBJ databases">
        <authorList>
            <person name="Ekblom R."/>
            <person name="Jareborg N."/>
        </authorList>
    </citation>
    <scope>NUCLEOTIDE SEQUENCE [LARGE SCALE GENOMIC DNA]</scope>
    <source>
        <tissue evidence="1">Muscle</tissue>
    </source>
</reference>
<proteinExistence type="predicted"/>
<dbReference type="Proteomes" id="UP000269945">
    <property type="component" value="Unassembled WGS sequence"/>
</dbReference>
<comment type="caution">
    <text evidence="1">The sequence shown here is derived from an EMBL/GenBank/DDBJ whole genome shotgun (WGS) entry which is preliminary data.</text>
</comment>
<dbReference type="AlphaFoldDB" id="A0A9X9Q0H8"/>
<keyword evidence="2" id="KW-1185">Reference proteome</keyword>
<gene>
    <name evidence="1" type="ORF">BN2614_LOCUS1</name>
</gene>
<organism evidence="1 2">
    <name type="scientific">Gulo gulo</name>
    <name type="common">Wolverine</name>
    <name type="synonym">Gluton</name>
    <dbReference type="NCBI Taxonomy" id="48420"/>
    <lineage>
        <taxon>Eukaryota</taxon>
        <taxon>Metazoa</taxon>
        <taxon>Chordata</taxon>
        <taxon>Craniata</taxon>
        <taxon>Vertebrata</taxon>
        <taxon>Euteleostomi</taxon>
        <taxon>Mammalia</taxon>
        <taxon>Eutheria</taxon>
        <taxon>Laurasiatheria</taxon>
        <taxon>Carnivora</taxon>
        <taxon>Caniformia</taxon>
        <taxon>Musteloidea</taxon>
        <taxon>Mustelidae</taxon>
        <taxon>Guloninae</taxon>
        <taxon>Gulo</taxon>
    </lineage>
</organism>
<evidence type="ECO:0000313" key="1">
    <source>
        <dbReference type="EMBL" id="VCW84660.1"/>
    </source>
</evidence>